<evidence type="ECO:0000256" key="2">
    <source>
        <dbReference type="ARBA" id="ARBA00022803"/>
    </source>
</evidence>
<keyword evidence="6" id="KW-1185">Reference proteome</keyword>
<reference evidence="5" key="1">
    <citation type="submission" date="2021-01" db="EMBL/GenBank/DDBJ databases">
        <authorList>
            <consortium name="Genoscope - CEA"/>
            <person name="William W."/>
        </authorList>
    </citation>
    <scope>NUCLEOTIDE SEQUENCE</scope>
</reference>
<evidence type="ECO:0008006" key="7">
    <source>
        <dbReference type="Google" id="ProtNLM"/>
    </source>
</evidence>
<accession>A0A8S1VVE9</accession>
<dbReference type="Proteomes" id="UP000683925">
    <property type="component" value="Unassembled WGS sequence"/>
</dbReference>
<keyword evidence="2 3" id="KW-0802">TPR repeat</keyword>
<feature type="repeat" description="TPR" evidence="3">
    <location>
        <begin position="555"/>
        <end position="588"/>
    </location>
</feature>
<dbReference type="PANTHER" id="PTHR44943:SF4">
    <property type="entry name" value="TPR REPEAT-CONTAINING PROTEIN MJ0798"/>
    <property type="match status" value="1"/>
</dbReference>
<evidence type="ECO:0000256" key="3">
    <source>
        <dbReference type="PROSITE-ProRule" id="PRU00339"/>
    </source>
</evidence>
<dbReference type="Pfam" id="PF13181">
    <property type="entry name" value="TPR_8"/>
    <property type="match status" value="2"/>
</dbReference>
<evidence type="ECO:0000256" key="4">
    <source>
        <dbReference type="SAM" id="MobiDB-lite"/>
    </source>
</evidence>
<feature type="compositionally biased region" description="Low complexity" evidence="4">
    <location>
        <begin position="433"/>
        <end position="448"/>
    </location>
</feature>
<evidence type="ECO:0000313" key="6">
    <source>
        <dbReference type="Proteomes" id="UP000683925"/>
    </source>
</evidence>
<comment type="caution">
    <text evidence="5">The sequence shown here is derived from an EMBL/GenBank/DDBJ whole genome shotgun (WGS) entry which is preliminary data.</text>
</comment>
<proteinExistence type="predicted"/>
<dbReference type="AlphaFoldDB" id="A0A8S1VVE9"/>
<protein>
    <recommendedName>
        <fullName evidence="7">Tetratricopeptide repeat protein</fullName>
    </recommendedName>
</protein>
<feature type="region of interest" description="Disordered" evidence="4">
    <location>
        <begin position="431"/>
        <end position="472"/>
    </location>
</feature>
<keyword evidence="1" id="KW-0677">Repeat</keyword>
<dbReference type="InterPro" id="IPR019734">
    <property type="entry name" value="TPR_rpt"/>
</dbReference>
<dbReference type="InterPro" id="IPR051685">
    <property type="entry name" value="Ycf3/AcsC/BcsC/TPR_MFPF"/>
</dbReference>
<gene>
    <name evidence="5" type="ORF">POCTA_138.1.T0740006</name>
</gene>
<dbReference type="SMART" id="SM00028">
    <property type="entry name" value="TPR"/>
    <property type="match status" value="5"/>
</dbReference>
<sequence length="624" mass="74137">MLQQCECKIEGNMKVQIIGICLNQDCSEEWFCQNCVKNHDGHEKDLQSGDQMDQLLQQYNSAENQKFLEADEKFQKLQEYYNSVLQENQNDIKMLDNLQKFIEEENFEGINKYLDQFKKYKQQIDNNKPAQIFKELDSRLNDLKKLDFSDLFEDEANRKRKAKVKEDLTQAKQFFDAQNFNEALQILEHSLEIDKEFIEPLLLKIQTLIQLEIFENAINYCNQLIQTKKQNFEVLFLNSIVLLFISKYDESEKELYNAYRNSPYRFYWLILNLIEELEETCTVAKDFIKLQNFDLKQQLQSLIKYNEIPPQILKQQISIIIQFIKLVDKKDLQKALFQFNQNFQVIDDYRKQHDVDIRPNIDPKKWQEVLNYLETKFKTQDIVQQHSDQFQVQFNNFISDTPDQLQAQKQIQHNQMNSETKRDFAKFINDTIQPQDSPNSDQQSKQNNGSQTQLLQDKPNAKLQQESKPQNQGINKIQENLCTEQSNIKVERKGVKLDENNRLNEVLKYTDKQILQNQNVSQYYYKKATILSKLNLPEIALQFIDQAINLDNKEANYQYRKALLLISLGQFQQALQQFDIAIEINPKSACYYYEKGKALQILGRQNEAEKQFQLARQMEQNDYR</sequence>
<dbReference type="OrthoDB" id="312579at2759"/>
<evidence type="ECO:0000313" key="5">
    <source>
        <dbReference type="EMBL" id="CAD8179822.1"/>
    </source>
</evidence>
<organism evidence="5 6">
    <name type="scientific">Paramecium octaurelia</name>
    <dbReference type="NCBI Taxonomy" id="43137"/>
    <lineage>
        <taxon>Eukaryota</taxon>
        <taxon>Sar</taxon>
        <taxon>Alveolata</taxon>
        <taxon>Ciliophora</taxon>
        <taxon>Intramacronucleata</taxon>
        <taxon>Oligohymenophorea</taxon>
        <taxon>Peniculida</taxon>
        <taxon>Parameciidae</taxon>
        <taxon>Paramecium</taxon>
    </lineage>
</organism>
<dbReference type="PANTHER" id="PTHR44943">
    <property type="entry name" value="CELLULOSE SYNTHASE OPERON PROTEIN C"/>
    <property type="match status" value="1"/>
</dbReference>
<name>A0A8S1VVE9_PAROT</name>
<feature type="compositionally biased region" description="Polar residues" evidence="4">
    <location>
        <begin position="462"/>
        <end position="472"/>
    </location>
</feature>
<evidence type="ECO:0000256" key="1">
    <source>
        <dbReference type="ARBA" id="ARBA00022737"/>
    </source>
</evidence>
<dbReference type="EMBL" id="CAJJDP010000073">
    <property type="protein sequence ID" value="CAD8179822.1"/>
    <property type="molecule type" value="Genomic_DNA"/>
</dbReference>
<dbReference type="PROSITE" id="PS50005">
    <property type="entry name" value="TPR"/>
    <property type="match status" value="1"/>
</dbReference>